<dbReference type="Pfam" id="PF00075">
    <property type="entry name" value="RNase_H"/>
    <property type="match status" value="1"/>
</dbReference>
<feature type="domain" description="RNase H type-1" evidence="3">
    <location>
        <begin position="1149"/>
        <end position="1314"/>
    </location>
</feature>
<protein>
    <recommendedName>
        <fullName evidence="7">RNase H type-1 domain-containing protein</fullName>
    </recommendedName>
</protein>
<evidence type="ECO:0000259" key="2">
    <source>
        <dbReference type="PROSITE" id="PS50878"/>
    </source>
</evidence>
<dbReference type="InterPro" id="IPR000477">
    <property type="entry name" value="RT_dom"/>
</dbReference>
<dbReference type="Gene3D" id="3.30.420.10">
    <property type="entry name" value="Ribonuclease H-like superfamily/Ribonuclease H"/>
    <property type="match status" value="1"/>
</dbReference>
<dbReference type="InterPro" id="IPR002156">
    <property type="entry name" value="RNaseH_domain"/>
</dbReference>
<dbReference type="GO" id="GO:0004523">
    <property type="term" value="F:RNA-DNA hybrid ribonuclease activity"/>
    <property type="evidence" value="ECO:0007669"/>
    <property type="project" value="InterPro"/>
</dbReference>
<dbReference type="Proteomes" id="UP001152797">
    <property type="component" value="Unassembled WGS sequence"/>
</dbReference>
<dbReference type="Pfam" id="PF00078">
    <property type="entry name" value="RVT_1"/>
    <property type="match status" value="1"/>
</dbReference>
<dbReference type="PROSITE" id="PS50878">
    <property type="entry name" value="RT_POL"/>
    <property type="match status" value="1"/>
</dbReference>
<dbReference type="CDD" id="cd06222">
    <property type="entry name" value="RNase_H_like"/>
    <property type="match status" value="1"/>
</dbReference>
<feature type="domain" description="Reverse transcriptase" evidence="2">
    <location>
        <begin position="570"/>
        <end position="818"/>
    </location>
</feature>
<evidence type="ECO:0000313" key="6">
    <source>
        <dbReference type="Proteomes" id="UP001152797"/>
    </source>
</evidence>
<reference evidence="5" key="2">
    <citation type="submission" date="2024-04" db="EMBL/GenBank/DDBJ databases">
        <authorList>
            <person name="Chen Y."/>
            <person name="Shah S."/>
            <person name="Dougan E. K."/>
            <person name="Thang M."/>
            <person name="Chan C."/>
        </authorList>
    </citation>
    <scope>NUCLEOTIDE SEQUENCE [LARGE SCALE GENOMIC DNA]</scope>
</reference>
<dbReference type="EMBL" id="CAMXCT020006551">
    <property type="protein sequence ID" value="CAL1169166.1"/>
    <property type="molecule type" value="Genomic_DNA"/>
</dbReference>
<evidence type="ECO:0000256" key="1">
    <source>
        <dbReference type="SAM" id="MobiDB-lite"/>
    </source>
</evidence>
<feature type="region of interest" description="Disordered" evidence="1">
    <location>
        <begin position="239"/>
        <end position="269"/>
    </location>
</feature>
<name>A0A9P1GJ26_9DINO</name>
<gene>
    <name evidence="4" type="ORF">C1SCF055_LOCUS40599</name>
</gene>
<dbReference type="InterPro" id="IPR044730">
    <property type="entry name" value="RNase_H-like_dom_plant"/>
</dbReference>
<evidence type="ECO:0000313" key="5">
    <source>
        <dbReference type="EMBL" id="CAL1169166.1"/>
    </source>
</evidence>
<accession>A0A9P1GJ26</accession>
<dbReference type="OrthoDB" id="447571at2759"/>
<proteinExistence type="predicted"/>
<reference evidence="4" key="1">
    <citation type="submission" date="2022-10" db="EMBL/GenBank/DDBJ databases">
        <authorList>
            <person name="Chen Y."/>
            <person name="Dougan E. K."/>
            <person name="Chan C."/>
            <person name="Rhodes N."/>
            <person name="Thang M."/>
        </authorList>
    </citation>
    <scope>NUCLEOTIDE SEQUENCE</scope>
</reference>
<keyword evidence="6" id="KW-1185">Reference proteome</keyword>
<dbReference type="PROSITE" id="PS50879">
    <property type="entry name" value="RNASE_H_1"/>
    <property type="match status" value="1"/>
</dbReference>
<dbReference type="EMBL" id="CAMXCT030006551">
    <property type="protein sequence ID" value="CAL4803103.1"/>
    <property type="molecule type" value="Genomic_DNA"/>
</dbReference>
<sequence>MCPRTTASAAGQYAGVALTSKQPSRALCSDWPQDMYETGRVQIAGSLVGQQWVTGAIIYGYPQSKFHHNAQEKTEGILAHAFDHMTTFAQGPRYMAGDWNYTQDQLAVTQHLLAAGWQEVQTLEYLRTGTQPRCTCKGKTQKDFLWLSPELVHAFQGMSLDDETFPDHSVLKATFTTNPMCFVRYLWPTPQNVPWAQVPDLDQPVVFQQGNPTDHYASLWQQYEASAQAALQHTWTSNMRGRGQRTDTTVKKGWPTPPKQGRSRDPQPAFHGYDVQHSRWLKQLRRLWNYCNWAQANWHAATTQSWTHGLLLWRSILDAPGFGQNFATWWTGRGCIGLSDPGFVPHHPPAPDLAMQLCECFASEVRCFERRLVQARKTARAHAHSRNPNLVFKDVQRPMPEPVSTLLIQHKSQVTAVDADEAAVVIDPPCQFDDTKPVVLGTTATAVIHATADKVYLKTVQDAQVGQTVSQSHPVGDLDEVFRAFHEQWQKRWCRHDQIPHSHWENLIAFARAHMPQRTLAALDINPALLQAEVAFKKPTAATGMDGVSRKDLQAAGPHMLQSLCNMFDRAASDGAWPVQVITGKVASLAKVPNPQGTGDYRPITVFSLTYRCFSSLQARHMLTMADEWCHADIHGNRKNHQTAHLWRCLVDQIQCAYDQGQTLSGLTADIEKAYNCLPRFPVLAMALHVGTPFSLLKAWSGALAGMLRRFRVRDNYSSGFTTSTGLAEGCALSCYGMLLLDDVMHRYVQAQCPQLRVLSFVDNWDFLTWDATAATQQLDLLLDFAGLVDLTVDRKKTFGWSTSPAIRTSLRAQGLQVKHFAKDLGAHVAFSRQRTNCTLAQRLDSLGPFWTQLKGSKASYHSKLRALRCVAWPRGLFGVSSAPLGSAVWLKHRRLAVQSLSFDKPGVNPGLLLGMVEAQADPEWLGILHTVAENRVMSPLDFWAVELAYAAHGLLDPPHASPTAVLLSRVQHLGISIHLNGFWQDPVGSFNPSSLNFVELSMRLQWCWNRVVAQSVTHRKDFAGLQYADVAATRRCLAALPADQQALMRLNLAGGLYTQDAHSHWNDGTGSCKWCGAPGSTVHRYFQCPATSHIRQSVAPDVVRLQDQLPDAMKLRSWAILPTTHLDWLRLLDSIPKTVPPCAVPLPSSGWCHVFTDGSCLWQSTPDVRVAAWSAVLAAPLSGHWNFAGHSVLCSGVLPGLCQTAFRAELFALCVVLHHAAVGGFRVKVYSDCLGVVNRFNLLTRGQVKLKQNNPNADLWHWALDSLERLGAHNVQLVKVPAHRLVASAKTRQEAWLYWHNSAADWAAKVANLDRGSAFWQRWQDHVTAVHAAKTLHQQVWQLHLQVALLSVQQDRSLTLDEVEVPPPRATRSFTKVFDTVAWRGEIPLDFATEYGAGMARRIATWWKARTTAGGGEVKWVSFIHLYVDYQLTWGCVGPLQSGKNWLDCKLRPYLDGQAYPFLKRLKWFRRCLKQFWSKSRQRVGLETCRCESEVLQSHVAAASISWDAATLRIAEIWIAENCRGPVARGTRQDMEAGRGLRRRAHDHPEGTGPASAPKRRSDAKPNACGGTGSTGQSEEDSHSGSGSEVPDVGSSRDPRQVPNYGAADVGSPVPTSAAEK</sequence>
<evidence type="ECO:0000313" key="4">
    <source>
        <dbReference type="EMBL" id="CAI4015791.1"/>
    </source>
</evidence>
<comment type="caution">
    <text evidence="4">The sequence shown here is derived from an EMBL/GenBank/DDBJ whole genome shotgun (WGS) entry which is preliminary data.</text>
</comment>
<evidence type="ECO:0000259" key="3">
    <source>
        <dbReference type="PROSITE" id="PS50879"/>
    </source>
</evidence>
<feature type="region of interest" description="Disordered" evidence="1">
    <location>
        <begin position="1531"/>
        <end position="1622"/>
    </location>
</feature>
<dbReference type="InterPro" id="IPR036397">
    <property type="entry name" value="RNaseH_sf"/>
</dbReference>
<dbReference type="GO" id="GO:0003676">
    <property type="term" value="F:nucleic acid binding"/>
    <property type="evidence" value="ECO:0007669"/>
    <property type="project" value="InterPro"/>
</dbReference>
<dbReference type="InterPro" id="IPR012337">
    <property type="entry name" value="RNaseH-like_sf"/>
</dbReference>
<dbReference type="SUPFAM" id="SSF53098">
    <property type="entry name" value="Ribonuclease H-like"/>
    <property type="match status" value="1"/>
</dbReference>
<organism evidence="4">
    <name type="scientific">Cladocopium goreaui</name>
    <dbReference type="NCBI Taxonomy" id="2562237"/>
    <lineage>
        <taxon>Eukaryota</taxon>
        <taxon>Sar</taxon>
        <taxon>Alveolata</taxon>
        <taxon>Dinophyceae</taxon>
        <taxon>Suessiales</taxon>
        <taxon>Symbiodiniaceae</taxon>
        <taxon>Cladocopium</taxon>
    </lineage>
</organism>
<dbReference type="EMBL" id="CAMXCT010006551">
    <property type="protein sequence ID" value="CAI4015791.1"/>
    <property type="molecule type" value="Genomic_DNA"/>
</dbReference>
<evidence type="ECO:0008006" key="7">
    <source>
        <dbReference type="Google" id="ProtNLM"/>
    </source>
</evidence>